<dbReference type="InterPro" id="IPR036390">
    <property type="entry name" value="WH_DNA-bd_sf"/>
</dbReference>
<dbReference type="SUPFAM" id="SSF46785">
    <property type="entry name" value="Winged helix' DNA-binding domain"/>
    <property type="match status" value="1"/>
</dbReference>
<dbReference type="PANTHER" id="PTHR30537:SF5">
    <property type="entry name" value="HTH-TYPE TRANSCRIPTIONAL ACTIVATOR TTDR-RELATED"/>
    <property type="match status" value="1"/>
</dbReference>
<evidence type="ECO:0000313" key="7">
    <source>
        <dbReference type="Proteomes" id="UP000215158"/>
    </source>
</evidence>
<dbReference type="OrthoDB" id="8885940at2"/>
<dbReference type="GO" id="GO:0043565">
    <property type="term" value="F:sequence-specific DNA binding"/>
    <property type="evidence" value="ECO:0007669"/>
    <property type="project" value="TreeGrafter"/>
</dbReference>
<dbReference type="Proteomes" id="UP000215158">
    <property type="component" value="Plasmid pBN4"/>
</dbReference>
<feature type="domain" description="HTH lysR-type" evidence="5">
    <location>
        <begin position="1"/>
        <end position="58"/>
    </location>
</feature>
<keyword evidence="4" id="KW-0804">Transcription</keyword>
<dbReference type="InterPro" id="IPR005119">
    <property type="entry name" value="LysR_subst-bd"/>
</dbReference>
<evidence type="ECO:0000256" key="2">
    <source>
        <dbReference type="ARBA" id="ARBA00023015"/>
    </source>
</evidence>
<dbReference type="CDD" id="cd08422">
    <property type="entry name" value="PBP2_CrgA_like"/>
    <property type="match status" value="1"/>
</dbReference>
<keyword evidence="7" id="KW-1185">Reference proteome</keyword>
<keyword evidence="6" id="KW-0614">Plasmid</keyword>
<dbReference type="Pfam" id="PF00126">
    <property type="entry name" value="HTH_1"/>
    <property type="match status" value="1"/>
</dbReference>
<keyword evidence="2" id="KW-0805">Transcription regulation</keyword>
<evidence type="ECO:0000256" key="4">
    <source>
        <dbReference type="ARBA" id="ARBA00023163"/>
    </source>
</evidence>
<evidence type="ECO:0000256" key="1">
    <source>
        <dbReference type="ARBA" id="ARBA00009437"/>
    </source>
</evidence>
<dbReference type="FunFam" id="1.10.10.10:FF:000001">
    <property type="entry name" value="LysR family transcriptional regulator"/>
    <property type="match status" value="1"/>
</dbReference>
<gene>
    <name evidence="6" type="ORF">CJU94_39965</name>
</gene>
<evidence type="ECO:0000256" key="3">
    <source>
        <dbReference type="ARBA" id="ARBA00023125"/>
    </source>
</evidence>
<dbReference type="InterPro" id="IPR000847">
    <property type="entry name" value="LysR_HTH_N"/>
</dbReference>
<proteinExistence type="inferred from homology"/>
<dbReference type="Gene3D" id="3.40.190.290">
    <property type="match status" value="1"/>
</dbReference>
<sequence>MQLSDLRIFLAVASSGSLSAAARQLDVGPMQVSRRIAALEEDLGVRLFHRTTRSVSLTAEGEAFLPYANTMTEAEESARGELTPSPAKVSGVLRMTAPSVLGQSIVLPMLPDLLERHPELRIDLDLSDRVLDIVGQGLDLALRVAPLGDSELVARRIARNPRLICAAPGYLTRHGHPSTVAELDSHHCIGLQAVPRWPLVVDGALQRKRVNGRVNTSSVDAVRTAAVQGLGLAMLTYWDVFRQLADGSLVQVELRDASMEDLSVWAITPTRRYIPTRVKAFLDALEAELARLG</sequence>
<dbReference type="SUPFAM" id="SSF53850">
    <property type="entry name" value="Periplasmic binding protein-like II"/>
    <property type="match status" value="1"/>
</dbReference>
<dbReference type="GO" id="GO:0006351">
    <property type="term" value="P:DNA-templated transcription"/>
    <property type="evidence" value="ECO:0007669"/>
    <property type="project" value="TreeGrafter"/>
</dbReference>
<geneLocation type="plasmid" evidence="6 7">
    <name>pBN4</name>
</geneLocation>
<dbReference type="InterPro" id="IPR058163">
    <property type="entry name" value="LysR-type_TF_proteobact-type"/>
</dbReference>
<comment type="similarity">
    <text evidence="1">Belongs to the LysR transcriptional regulatory family.</text>
</comment>
<dbReference type="RefSeq" id="WP_095423968.1">
    <property type="nucleotide sequence ID" value="NZ_CP022994.1"/>
</dbReference>
<accession>A0A248VZ48</accession>
<evidence type="ECO:0000259" key="5">
    <source>
        <dbReference type="PROSITE" id="PS50931"/>
    </source>
</evidence>
<reference evidence="6 7" key="1">
    <citation type="submission" date="2017-08" db="EMBL/GenBank/DDBJ databases">
        <title>Identification and genetic characteristics of simultaneous BTEX- and naphthalene-degrading Paraburkholderia sp. BN5 isolated from petroleum-contaminated soil.</title>
        <authorList>
            <person name="Lee Y."/>
            <person name="Jeon C.O."/>
        </authorList>
    </citation>
    <scope>NUCLEOTIDE SEQUENCE [LARGE SCALE GENOMIC DNA]</scope>
    <source>
        <strain evidence="6 7">BN5</strain>
        <plasmid evidence="6 7">pBN4</plasmid>
    </source>
</reference>
<dbReference type="PROSITE" id="PS50931">
    <property type="entry name" value="HTH_LYSR"/>
    <property type="match status" value="1"/>
</dbReference>
<dbReference type="GO" id="GO:0003700">
    <property type="term" value="F:DNA-binding transcription factor activity"/>
    <property type="evidence" value="ECO:0007669"/>
    <property type="project" value="InterPro"/>
</dbReference>
<dbReference type="EMBL" id="CP022994">
    <property type="protein sequence ID" value="ASW04326.1"/>
    <property type="molecule type" value="Genomic_DNA"/>
</dbReference>
<keyword evidence="3" id="KW-0238">DNA-binding</keyword>
<evidence type="ECO:0000313" key="6">
    <source>
        <dbReference type="EMBL" id="ASW04326.1"/>
    </source>
</evidence>
<protein>
    <submittedName>
        <fullName evidence="6">LysR family transcriptional regulator</fullName>
    </submittedName>
</protein>
<organism evidence="6 7">
    <name type="scientific">Paraburkholderia aromaticivorans</name>
    <dbReference type="NCBI Taxonomy" id="2026199"/>
    <lineage>
        <taxon>Bacteria</taxon>
        <taxon>Pseudomonadati</taxon>
        <taxon>Pseudomonadota</taxon>
        <taxon>Betaproteobacteria</taxon>
        <taxon>Burkholderiales</taxon>
        <taxon>Burkholderiaceae</taxon>
        <taxon>Paraburkholderia</taxon>
    </lineage>
</organism>
<dbReference type="PANTHER" id="PTHR30537">
    <property type="entry name" value="HTH-TYPE TRANSCRIPTIONAL REGULATOR"/>
    <property type="match status" value="1"/>
</dbReference>
<name>A0A248VZ48_9BURK</name>
<dbReference type="InterPro" id="IPR036388">
    <property type="entry name" value="WH-like_DNA-bd_sf"/>
</dbReference>
<dbReference type="Pfam" id="PF03466">
    <property type="entry name" value="LysR_substrate"/>
    <property type="match status" value="1"/>
</dbReference>
<dbReference type="Gene3D" id="1.10.10.10">
    <property type="entry name" value="Winged helix-like DNA-binding domain superfamily/Winged helix DNA-binding domain"/>
    <property type="match status" value="1"/>
</dbReference>
<dbReference type="AlphaFoldDB" id="A0A248VZ48"/>
<dbReference type="KEGG" id="parb:CJU94_39965"/>